<feature type="transmembrane region" description="Helical" evidence="1">
    <location>
        <begin position="185"/>
        <end position="214"/>
    </location>
</feature>
<comment type="caution">
    <text evidence="2">The sequence shown here is derived from an EMBL/GenBank/DDBJ whole genome shotgun (WGS) entry which is preliminary data.</text>
</comment>
<evidence type="ECO:0000256" key="1">
    <source>
        <dbReference type="SAM" id="Phobius"/>
    </source>
</evidence>
<keyword evidence="3" id="KW-1185">Reference proteome</keyword>
<keyword evidence="1" id="KW-0812">Transmembrane</keyword>
<name>A0AAV9ZWB1_9AGAR</name>
<reference evidence="2 3" key="1">
    <citation type="journal article" date="2024" name="J Genomics">
        <title>Draft genome sequencing and assembly of Favolaschia claudopus CIRM-BRFM 2984 isolated from oak limbs.</title>
        <authorList>
            <person name="Navarro D."/>
            <person name="Drula E."/>
            <person name="Chaduli D."/>
            <person name="Cazenave R."/>
            <person name="Ahrendt S."/>
            <person name="Wang J."/>
            <person name="Lipzen A."/>
            <person name="Daum C."/>
            <person name="Barry K."/>
            <person name="Grigoriev I.V."/>
            <person name="Favel A."/>
            <person name="Rosso M.N."/>
            <person name="Martin F."/>
        </authorList>
    </citation>
    <scope>NUCLEOTIDE SEQUENCE [LARGE SCALE GENOMIC DNA]</scope>
    <source>
        <strain evidence="2 3">CIRM-BRFM 2984</strain>
    </source>
</reference>
<evidence type="ECO:0000313" key="2">
    <source>
        <dbReference type="EMBL" id="KAK6992917.1"/>
    </source>
</evidence>
<accession>A0AAV9ZWB1</accession>
<gene>
    <name evidence="2" type="ORF">R3P38DRAFT_2801272</name>
</gene>
<dbReference type="AlphaFoldDB" id="A0AAV9ZWB1"/>
<dbReference type="Proteomes" id="UP001362999">
    <property type="component" value="Unassembled WGS sequence"/>
</dbReference>
<feature type="transmembrane region" description="Helical" evidence="1">
    <location>
        <begin position="151"/>
        <end position="173"/>
    </location>
</feature>
<dbReference type="EMBL" id="JAWWNJ010000105">
    <property type="protein sequence ID" value="KAK6992917.1"/>
    <property type="molecule type" value="Genomic_DNA"/>
</dbReference>
<proteinExistence type="predicted"/>
<sequence length="220" mass="23015">MSITVNGRSPLSLTCVSAPTTTISARFLRQLFNAASPAWVPITLYTAEHGFFTVVVRPVVGTSIFDLSLGLDWNASMRELLLGSGWILPSRFDPWRSTSSASLDSSTESARTLSSVGNSAGGAVYSSAGGAEERAVGAAVYSSADGAEERAVVLLFIPVPVVLKSVPLALAVYSSAVVLKSVPLALLFIPVPVVLMSVPLALLLRPVPVVLALLNSFSKI</sequence>
<organism evidence="2 3">
    <name type="scientific">Favolaschia claudopus</name>
    <dbReference type="NCBI Taxonomy" id="2862362"/>
    <lineage>
        <taxon>Eukaryota</taxon>
        <taxon>Fungi</taxon>
        <taxon>Dikarya</taxon>
        <taxon>Basidiomycota</taxon>
        <taxon>Agaricomycotina</taxon>
        <taxon>Agaricomycetes</taxon>
        <taxon>Agaricomycetidae</taxon>
        <taxon>Agaricales</taxon>
        <taxon>Marasmiineae</taxon>
        <taxon>Mycenaceae</taxon>
        <taxon>Favolaschia</taxon>
    </lineage>
</organism>
<keyword evidence="1" id="KW-1133">Transmembrane helix</keyword>
<keyword evidence="1" id="KW-0472">Membrane</keyword>
<protein>
    <submittedName>
        <fullName evidence="2">Uncharacterized protein</fullName>
    </submittedName>
</protein>
<evidence type="ECO:0000313" key="3">
    <source>
        <dbReference type="Proteomes" id="UP001362999"/>
    </source>
</evidence>